<evidence type="ECO:0000313" key="2">
    <source>
        <dbReference type="Proteomes" id="UP000015453"/>
    </source>
</evidence>
<sequence>KNMFRKLRAAVTATRKEENGKHHLEFQYDPYSYSLNFDDGFGEDYSYPNKTISVYVI</sequence>
<evidence type="ECO:0000313" key="1">
    <source>
        <dbReference type="EMBL" id="EPS66130.1"/>
    </source>
</evidence>
<feature type="non-terminal residue" evidence="1">
    <location>
        <position position="57"/>
    </location>
</feature>
<comment type="caution">
    <text evidence="1">The sequence shown here is derived from an EMBL/GenBank/DDBJ whole genome shotgun (WGS) entry which is preliminary data.</text>
</comment>
<gene>
    <name evidence="1" type="ORF">M569_08648</name>
</gene>
<dbReference type="OrthoDB" id="1932900at2759"/>
<dbReference type="PANTHER" id="PTHR34538:SF10">
    <property type="entry name" value="GENOME ASSEMBLY, CHROMOSOME: A06"/>
    <property type="match status" value="1"/>
</dbReference>
<name>S8CGZ7_9LAMI</name>
<dbReference type="Proteomes" id="UP000015453">
    <property type="component" value="Unassembled WGS sequence"/>
</dbReference>
<dbReference type="EMBL" id="AUSU01003847">
    <property type="protein sequence ID" value="EPS66130.1"/>
    <property type="molecule type" value="Genomic_DNA"/>
</dbReference>
<keyword evidence="2" id="KW-1185">Reference proteome</keyword>
<proteinExistence type="predicted"/>
<reference evidence="1 2" key="1">
    <citation type="journal article" date="2013" name="BMC Genomics">
        <title>The miniature genome of a carnivorous plant Genlisea aurea contains a low number of genes and short non-coding sequences.</title>
        <authorList>
            <person name="Leushkin E.V."/>
            <person name="Sutormin R.A."/>
            <person name="Nabieva E.R."/>
            <person name="Penin A.A."/>
            <person name="Kondrashov A.S."/>
            <person name="Logacheva M.D."/>
        </authorList>
    </citation>
    <scope>NUCLEOTIDE SEQUENCE [LARGE SCALE GENOMIC DNA]</scope>
</reference>
<accession>S8CGZ7</accession>
<organism evidence="1 2">
    <name type="scientific">Genlisea aurea</name>
    <dbReference type="NCBI Taxonomy" id="192259"/>
    <lineage>
        <taxon>Eukaryota</taxon>
        <taxon>Viridiplantae</taxon>
        <taxon>Streptophyta</taxon>
        <taxon>Embryophyta</taxon>
        <taxon>Tracheophyta</taxon>
        <taxon>Spermatophyta</taxon>
        <taxon>Magnoliopsida</taxon>
        <taxon>eudicotyledons</taxon>
        <taxon>Gunneridae</taxon>
        <taxon>Pentapetalae</taxon>
        <taxon>asterids</taxon>
        <taxon>lamiids</taxon>
        <taxon>Lamiales</taxon>
        <taxon>Lentibulariaceae</taxon>
        <taxon>Genlisea</taxon>
    </lineage>
</organism>
<dbReference type="AlphaFoldDB" id="S8CGZ7"/>
<protein>
    <submittedName>
        <fullName evidence="1">Uncharacterized protein</fullName>
    </submittedName>
</protein>
<feature type="non-terminal residue" evidence="1">
    <location>
        <position position="1"/>
    </location>
</feature>
<dbReference type="PANTHER" id="PTHR34538">
    <property type="entry name" value="EXPRESSED PROTEIN"/>
    <property type="match status" value="1"/>
</dbReference>